<organism evidence="1 2">
    <name type="scientific">Ramularia collo-cygni</name>
    <dbReference type="NCBI Taxonomy" id="112498"/>
    <lineage>
        <taxon>Eukaryota</taxon>
        <taxon>Fungi</taxon>
        <taxon>Dikarya</taxon>
        <taxon>Ascomycota</taxon>
        <taxon>Pezizomycotina</taxon>
        <taxon>Dothideomycetes</taxon>
        <taxon>Dothideomycetidae</taxon>
        <taxon>Mycosphaerellales</taxon>
        <taxon>Mycosphaerellaceae</taxon>
        <taxon>Ramularia</taxon>
    </lineage>
</organism>
<dbReference type="AlphaFoldDB" id="A0A2D3V4H4"/>
<reference evidence="1 2" key="1">
    <citation type="submission" date="2016-03" db="EMBL/GenBank/DDBJ databases">
        <authorList>
            <person name="Ploux O."/>
        </authorList>
    </citation>
    <scope>NUCLEOTIDE SEQUENCE [LARGE SCALE GENOMIC DNA]</scope>
    <source>
        <strain evidence="1 2">URUG2</strain>
    </source>
</reference>
<gene>
    <name evidence="1" type="ORF">RCC_03218</name>
</gene>
<dbReference type="InterPro" id="IPR017853">
    <property type="entry name" value="GH"/>
</dbReference>
<dbReference type="SUPFAM" id="SSF51445">
    <property type="entry name" value="(Trans)glycosidases"/>
    <property type="match status" value="1"/>
</dbReference>
<dbReference type="EMBL" id="FJUY01000004">
    <property type="protein sequence ID" value="CZT17384.1"/>
    <property type="molecule type" value="Genomic_DNA"/>
</dbReference>
<sequence>MDVDNSGYYYVPVVLAEFGFDQTDGSYDGVYAKCIKSFITGQPGGPGGWMQWVISGSYYIREDSQDYEEKWGLYNHDWSAWRNPDASAYTKAFVSA</sequence>
<dbReference type="STRING" id="112498.A0A2D3V4H4"/>
<dbReference type="Gene3D" id="3.20.20.80">
    <property type="entry name" value="Glycosidases"/>
    <property type="match status" value="1"/>
</dbReference>
<dbReference type="OrthoDB" id="442731at2759"/>
<proteinExistence type="predicted"/>
<dbReference type="GeneID" id="35598425"/>
<name>A0A2D3V4H4_9PEZI</name>
<evidence type="ECO:0000313" key="1">
    <source>
        <dbReference type="EMBL" id="CZT17384.1"/>
    </source>
</evidence>
<dbReference type="RefSeq" id="XP_023624277.1">
    <property type="nucleotide sequence ID" value="XM_023768509.1"/>
</dbReference>
<dbReference type="PANTHER" id="PTHR31263:SF0">
    <property type="entry name" value="CELLULASE FAMILY PROTEIN (AFU_ORTHOLOGUE AFUA_5G14560)"/>
    <property type="match status" value="1"/>
</dbReference>
<dbReference type="Proteomes" id="UP000225277">
    <property type="component" value="Unassembled WGS sequence"/>
</dbReference>
<keyword evidence="2" id="KW-1185">Reference proteome</keyword>
<evidence type="ECO:0000313" key="2">
    <source>
        <dbReference type="Proteomes" id="UP000225277"/>
    </source>
</evidence>
<accession>A0A2D3V4H4</accession>
<protein>
    <recommendedName>
        <fullName evidence="3">Glycoside hydrolase family 5 domain-containing protein</fullName>
    </recommendedName>
</protein>
<dbReference type="PANTHER" id="PTHR31263">
    <property type="entry name" value="CELLULASE FAMILY PROTEIN (AFU_ORTHOLOGUE AFUA_5G14560)"/>
    <property type="match status" value="1"/>
</dbReference>
<evidence type="ECO:0008006" key="3">
    <source>
        <dbReference type="Google" id="ProtNLM"/>
    </source>
</evidence>